<feature type="region of interest" description="Disordered" evidence="1">
    <location>
        <begin position="72"/>
        <end position="95"/>
    </location>
</feature>
<dbReference type="Proteomes" id="UP000799750">
    <property type="component" value="Unassembled WGS sequence"/>
</dbReference>
<evidence type="ECO:0000256" key="1">
    <source>
        <dbReference type="SAM" id="MobiDB-lite"/>
    </source>
</evidence>
<reference evidence="2" key="1">
    <citation type="journal article" date="2020" name="Stud. Mycol.">
        <title>101 Dothideomycetes genomes: a test case for predicting lifestyles and emergence of pathogens.</title>
        <authorList>
            <person name="Haridas S."/>
            <person name="Albert R."/>
            <person name="Binder M."/>
            <person name="Bloem J."/>
            <person name="Labutti K."/>
            <person name="Salamov A."/>
            <person name="Andreopoulos B."/>
            <person name="Baker S."/>
            <person name="Barry K."/>
            <person name="Bills G."/>
            <person name="Bluhm B."/>
            <person name="Cannon C."/>
            <person name="Castanera R."/>
            <person name="Culley D."/>
            <person name="Daum C."/>
            <person name="Ezra D."/>
            <person name="Gonzalez J."/>
            <person name="Henrissat B."/>
            <person name="Kuo A."/>
            <person name="Liang C."/>
            <person name="Lipzen A."/>
            <person name="Lutzoni F."/>
            <person name="Magnuson J."/>
            <person name="Mondo S."/>
            <person name="Nolan M."/>
            <person name="Ohm R."/>
            <person name="Pangilinan J."/>
            <person name="Park H.-J."/>
            <person name="Ramirez L."/>
            <person name="Alfaro M."/>
            <person name="Sun H."/>
            <person name="Tritt A."/>
            <person name="Yoshinaga Y."/>
            <person name="Zwiers L.-H."/>
            <person name="Turgeon B."/>
            <person name="Goodwin S."/>
            <person name="Spatafora J."/>
            <person name="Crous P."/>
            <person name="Grigoriev I."/>
        </authorList>
    </citation>
    <scope>NUCLEOTIDE SEQUENCE</scope>
    <source>
        <strain evidence="2">CBS 269.34</strain>
    </source>
</reference>
<name>A0A6A6QS19_9PEZI</name>
<protein>
    <submittedName>
        <fullName evidence="2">Uncharacterized protein</fullName>
    </submittedName>
</protein>
<proteinExistence type="predicted"/>
<feature type="compositionally biased region" description="Polar residues" evidence="1">
    <location>
        <begin position="169"/>
        <end position="180"/>
    </location>
</feature>
<accession>A0A6A6QS19</accession>
<evidence type="ECO:0000313" key="2">
    <source>
        <dbReference type="EMBL" id="KAF2495175.1"/>
    </source>
</evidence>
<dbReference type="AlphaFoldDB" id="A0A6A6QS19"/>
<feature type="compositionally biased region" description="Polar residues" evidence="1">
    <location>
        <begin position="81"/>
        <end position="90"/>
    </location>
</feature>
<evidence type="ECO:0000313" key="3">
    <source>
        <dbReference type="Proteomes" id="UP000799750"/>
    </source>
</evidence>
<sequence>MDGLFPDCKEWFVSPYKRQKPTVACLPAPPITVMLGKTWPALIGPALCSPNPFGCWLAEEQSVVESEVVRAGEGRDEVERSTANSKTQHQQSHRGTDLATLVQLHQANLTHPGNGRARRDHWPEITRICSAEAPGRTSRTAISITTTTALRFPAATRRARGQVADCPISTPSPQSTDSHSSTVIRYDLPANCPQGVPNDLSRGLSRVLIRDASSMPSNERRTLTTAPSLPLPA</sequence>
<organism evidence="2 3">
    <name type="scientific">Lophium mytilinum</name>
    <dbReference type="NCBI Taxonomy" id="390894"/>
    <lineage>
        <taxon>Eukaryota</taxon>
        <taxon>Fungi</taxon>
        <taxon>Dikarya</taxon>
        <taxon>Ascomycota</taxon>
        <taxon>Pezizomycotina</taxon>
        <taxon>Dothideomycetes</taxon>
        <taxon>Pleosporomycetidae</taxon>
        <taxon>Mytilinidiales</taxon>
        <taxon>Mytilinidiaceae</taxon>
        <taxon>Lophium</taxon>
    </lineage>
</organism>
<feature type="region of interest" description="Disordered" evidence="1">
    <location>
        <begin position="161"/>
        <end position="180"/>
    </location>
</feature>
<dbReference type="EMBL" id="MU004189">
    <property type="protein sequence ID" value="KAF2495175.1"/>
    <property type="molecule type" value="Genomic_DNA"/>
</dbReference>
<keyword evidence="3" id="KW-1185">Reference proteome</keyword>
<gene>
    <name evidence="2" type="ORF">BU16DRAFT_618032</name>
</gene>
<feature type="region of interest" description="Disordered" evidence="1">
    <location>
        <begin position="211"/>
        <end position="233"/>
    </location>
</feature>